<evidence type="ECO:0000259" key="1">
    <source>
        <dbReference type="Pfam" id="PF01402"/>
    </source>
</evidence>
<comment type="caution">
    <text evidence="2">The sequence shown here is derived from an EMBL/GenBank/DDBJ whole genome shotgun (WGS) entry which is preliminary data.</text>
</comment>
<dbReference type="SUPFAM" id="SSF47598">
    <property type="entry name" value="Ribbon-helix-helix"/>
    <property type="match status" value="1"/>
</dbReference>
<dbReference type="RefSeq" id="WP_153439491.1">
    <property type="nucleotide sequence ID" value="NZ_WIWF01000446.1"/>
</dbReference>
<sequence length="49" mass="5864">MASPVLSFRVESELINQLDQLAEATDRDRQYHLKRALARYVESESWHFR</sequence>
<proteinExistence type="predicted"/>
<dbReference type="InterPro" id="IPR052991">
    <property type="entry name" value="Non-func_TypeII_TA_Antitoxin"/>
</dbReference>
<gene>
    <name evidence="2" type="ORF">GHO37_29815</name>
</gene>
<dbReference type="InterPro" id="IPR002145">
    <property type="entry name" value="CopG"/>
</dbReference>
<dbReference type="GO" id="GO:0006355">
    <property type="term" value="P:regulation of DNA-templated transcription"/>
    <property type="evidence" value="ECO:0007669"/>
    <property type="project" value="InterPro"/>
</dbReference>
<dbReference type="Proteomes" id="UP000447574">
    <property type="component" value="Unassembled WGS sequence"/>
</dbReference>
<dbReference type="CDD" id="cd22233">
    <property type="entry name" value="RHH_CopAso-like"/>
    <property type="match status" value="1"/>
</dbReference>
<dbReference type="PANTHER" id="PTHR40688:SF2">
    <property type="entry name" value="RIBBON-HELIX-HELIX PROTEIN COPG DOMAIN-CONTAINING PROTEIN"/>
    <property type="match status" value="1"/>
</dbReference>
<dbReference type="EMBL" id="WIWF01000446">
    <property type="protein sequence ID" value="MQT78402.1"/>
    <property type="molecule type" value="Genomic_DNA"/>
</dbReference>
<dbReference type="Pfam" id="PF01402">
    <property type="entry name" value="RHH_1"/>
    <property type="match status" value="1"/>
</dbReference>
<organism evidence="2 3">
    <name type="scientific">Pseudomonas helleri</name>
    <dbReference type="NCBI Taxonomy" id="1608996"/>
    <lineage>
        <taxon>Bacteria</taxon>
        <taxon>Pseudomonadati</taxon>
        <taxon>Pseudomonadota</taxon>
        <taxon>Gammaproteobacteria</taxon>
        <taxon>Pseudomonadales</taxon>
        <taxon>Pseudomonadaceae</taxon>
        <taxon>Pseudomonas</taxon>
    </lineage>
</organism>
<protein>
    <submittedName>
        <fullName evidence="2">Ribbon-helix-helix protein, CopG family</fullName>
    </submittedName>
</protein>
<feature type="non-terminal residue" evidence="2">
    <location>
        <position position="49"/>
    </location>
</feature>
<name>A0A7X1X124_9PSED</name>
<reference evidence="2 3" key="1">
    <citation type="submission" date="2019-10" db="EMBL/GenBank/DDBJ databases">
        <title>Evaluation of single-gene subtyping targets for Pseudomonas.</title>
        <authorList>
            <person name="Reichler S.J."/>
            <person name="Orsi R.H."/>
            <person name="Wiedmann M."/>
            <person name="Martin N.H."/>
            <person name="Murphy S.I."/>
        </authorList>
    </citation>
    <scope>NUCLEOTIDE SEQUENCE [LARGE SCALE GENOMIC DNA]</scope>
    <source>
        <strain evidence="2 3">FSL R10-2932</strain>
    </source>
</reference>
<dbReference type="AlphaFoldDB" id="A0A7X1X124"/>
<dbReference type="InterPro" id="IPR010985">
    <property type="entry name" value="Ribbon_hlx_hlx"/>
</dbReference>
<dbReference type="PANTHER" id="PTHR40688">
    <property type="match status" value="1"/>
</dbReference>
<accession>A0A7X1X124</accession>
<evidence type="ECO:0000313" key="3">
    <source>
        <dbReference type="Proteomes" id="UP000447574"/>
    </source>
</evidence>
<evidence type="ECO:0000313" key="2">
    <source>
        <dbReference type="EMBL" id="MQT78402.1"/>
    </source>
</evidence>
<feature type="domain" description="Ribbon-helix-helix protein CopG" evidence="1">
    <location>
        <begin position="6"/>
        <end position="42"/>
    </location>
</feature>